<evidence type="ECO:0000256" key="15">
    <source>
        <dbReference type="ARBA" id="ARBA00034000"/>
    </source>
</evidence>
<keyword evidence="11" id="KW-0573">Peptidoglycan synthesis</keyword>
<evidence type="ECO:0000256" key="7">
    <source>
        <dbReference type="ARBA" id="ARBA00022676"/>
    </source>
</evidence>
<dbReference type="Pfam" id="PF00905">
    <property type="entry name" value="Transpeptidase"/>
    <property type="match status" value="1"/>
</dbReference>
<dbReference type="Pfam" id="PF17957">
    <property type="entry name" value="Big_7"/>
    <property type="match status" value="1"/>
</dbReference>
<evidence type="ECO:0000256" key="1">
    <source>
        <dbReference type="ARBA" id="ARBA00004236"/>
    </source>
</evidence>
<dbReference type="SUPFAM" id="SSF56601">
    <property type="entry name" value="beta-lactamase/transpeptidase-like"/>
    <property type="match status" value="1"/>
</dbReference>
<evidence type="ECO:0000256" key="11">
    <source>
        <dbReference type="ARBA" id="ARBA00022984"/>
    </source>
</evidence>
<dbReference type="GO" id="GO:0071555">
    <property type="term" value="P:cell wall organization"/>
    <property type="evidence" value="ECO:0007669"/>
    <property type="project" value="UniProtKB-KW"/>
</dbReference>
<keyword evidence="7" id="KW-0328">Glycosyltransferase</keyword>
<dbReference type="GO" id="GO:0006508">
    <property type="term" value="P:proteolysis"/>
    <property type="evidence" value="ECO:0007669"/>
    <property type="project" value="UniProtKB-KW"/>
</dbReference>
<dbReference type="FunFam" id="1.10.3810.10:FF:000001">
    <property type="entry name" value="Penicillin-binding protein 1A"/>
    <property type="match status" value="1"/>
</dbReference>
<keyword evidence="8" id="KW-0808">Transferase</keyword>
<feature type="region of interest" description="Disordered" evidence="17">
    <location>
        <begin position="1"/>
        <end position="26"/>
    </location>
</feature>
<comment type="subcellular location">
    <subcellularLocation>
        <location evidence="1">Cell membrane</location>
    </subcellularLocation>
</comment>
<keyword evidence="18" id="KW-1133">Transmembrane helix</keyword>
<comment type="similarity">
    <text evidence="3">In the N-terminal section; belongs to the glycosyltransferase 51 family.</text>
</comment>
<proteinExistence type="inferred from homology"/>
<comment type="caution">
    <text evidence="21">The sequence shown here is derived from an EMBL/GenBank/DDBJ whole genome shotgun (WGS) entry which is preliminary data.</text>
</comment>
<name>A0A1F4UTY9_UNCKA</name>
<protein>
    <submittedName>
        <fullName evidence="21">Uncharacterized protein</fullName>
    </submittedName>
</protein>
<feature type="transmembrane region" description="Helical" evidence="18">
    <location>
        <begin position="54"/>
        <end position="83"/>
    </location>
</feature>
<dbReference type="GO" id="GO:0008360">
    <property type="term" value="P:regulation of cell shape"/>
    <property type="evidence" value="ECO:0007669"/>
    <property type="project" value="UniProtKB-KW"/>
</dbReference>
<keyword evidence="6" id="KW-0645">Protease</keyword>
<evidence type="ECO:0000256" key="18">
    <source>
        <dbReference type="SAM" id="Phobius"/>
    </source>
</evidence>
<dbReference type="GO" id="GO:0008955">
    <property type="term" value="F:peptidoglycan glycosyltransferase activity"/>
    <property type="evidence" value="ECO:0007669"/>
    <property type="project" value="UniProtKB-EC"/>
</dbReference>
<evidence type="ECO:0000256" key="9">
    <source>
        <dbReference type="ARBA" id="ARBA00022801"/>
    </source>
</evidence>
<evidence type="ECO:0000313" key="22">
    <source>
        <dbReference type="Proteomes" id="UP000177371"/>
    </source>
</evidence>
<feature type="compositionally biased region" description="Polar residues" evidence="17">
    <location>
        <begin position="1"/>
        <end position="24"/>
    </location>
</feature>
<dbReference type="AlphaFoldDB" id="A0A1F4UTY9"/>
<keyword evidence="12 18" id="KW-0472">Membrane</keyword>
<keyword evidence="14" id="KW-0961">Cell wall biogenesis/degradation</keyword>
<dbReference type="InterPro" id="IPR012338">
    <property type="entry name" value="Beta-lactam/transpept-like"/>
</dbReference>
<evidence type="ECO:0000256" key="14">
    <source>
        <dbReference type="ARBA" id="ARBA00023316"/>
    </source>
</evidence>
<dbReference type="InterPro" id="IPR001460">
    <property type="entry name" value="PCN-bd_Tpept"/>
</dbReference>
<gene>
    <name evidence="21" type="ORF">A2W32_03580</name>
</gene>
<evidence type="ECO:0000256" key="8">
    <source>
        <dbReference type="ARBA" id="ARBA00022679"/>
    </source>
</evidence>
<dbReference type="PANTHER" id="PTHR32282">
    <property type="entry name" value="BINDING PROTEIN TRANSPEPTIDASE, PUTATIVE-RELATED"/>
    <property type="match status" value="1"/>
</dbReference>
<dbReference type="SUPFAM" id="SSF53955">
    <property type="entry name" value="Lysozyme-like"/>
    <property type="match status" value="1"/>
</dbReference>
<evidence type="ECO:0000259" key="20">
    <source>
        <dbReference type="Pfam" id="PF00912"/>
    </source>
</evidence>
<comment type="catalytic activity">
    <reaction evidence="15">
        <text>Preferential cleavage: (Ac)2-L-Lys-D-Ala-|-D-Ala. Also transpeptidation of peptidyl-alanyl moieties that are N-acyl substituents of D-alanine.</text>
        <dbReference type="EC" id="3.4.16.4"/>
    </reaction>
</comment>
<dbReference type="STRING" id="1802610.A2W32_03580"/>
<dbReference type="InterPro" id="IPR001264">
    <property type="entry name" value="Glyco_trans_51"/>
</dbReference>
<evidence type="ECO:0000256" key="6">
    <source>
        <dbReference type="ARBA" id="ARBA00022670"/>
    </source>
</evidence>
<comment type="similarity">
    <text evidence="2">In the C-terminal section; belongs to the transpeptidase family.</text>
</comment>
<evidence type="ECO:0000256" key="3">
    <source>
        <dbReference type="ARBA" id="ARBA00007739"/>
    </source>
</evidence>
<comment type="catalytic activity">
    <reaction evidence="16">
        <text>[GlcNAc-(1-&gt;4)-Mur2Ac(oyl-L-Ala-gamma-D-Glu-L-Lys-D-Ala-D-Ala)](n)-di-trans,octa-cis-undecaprenyl diphosphate + beta-D-GlcNAc-(1-&gt;4)-Mur2Ac(oyl-L-Ala-gamma-D-Glu-L-Lys-D-Ala-D-Ala)-di-trans,octa-cis-undecaprenyl diphosphate = [GlcNAc-(1-&gt;4)-Mur2Ac(oyl-L-Ala-gamma-D-Glu-L-Lys-D-Ala-D-Ala)](n+1)-di-trans,octa-cis-undecaprenyl diphosphate + di-trans,octa-cis-undecaprenyl diphosphate + H(+)</text>
        <dbReference type="Rhea" id="RHEA:23708"/>
        <dbReference type="Rhea" id="RHEA-COMP:9602"/>
        <dbReference type="Rhea" id="RHEA-COMP:9603"/>
        <dbReference type="ChEBI" id="CHEBI:15378"/>
        <dbReference type="ChEBI" id="CHEBI:58405"/>
        <dbReference type="ChEBI" id="CHEBI:60033"/>
        <dbReference type="ChEBI" id="CHEBI:78435"/>
        <dbReference type="EC" id="2.4.99.28"/>
    </reaction>
</comment>
<dbReference type="GO" id="GO:0030288">
    <property type="term" value="C:outer membrane-bounded periplasmic space"/>
    <property type="evidence" value="ECO:0007669"/>
    <property type="project" value="TreeGrafter"/>
</dbReference>
<evidence type="ECO:0000256" key="4">
    <source>
        <dbReference type="ARBA" id="ARBA00022475"/>
    </source>
</evidence>
<evidence type="ECO:0000256" key="2">
    <source>
        <dbReference type="ARBA" id="ARBA00007090"/>
    </source>
</evidence>
<evidence type="ECO:0000256" key="10">
    <source>
        <dbReference type="ARBA" id="ARBA00022960"/>
    </source>
</evidence>
<dbReference type="GO" id="GO:0009002">
    <property type="term" value="F:serine-type D-Ala-D-Ala carboxypeptidase activity"/>
    <property type="evidence" value="ECO:0007669"/>
    <property type="project" value="UniProtKB-EC"/>
</dbReference>
<evidence type="ECO:0000256" key="13">
    <source>
        <dbReference type="ARBA" id="ARBA00023268"/>
    </source>
</evidence>
<keyword evidence="4" id="KW-1003">Cell membrane</keyword>
<dbReference type="GO" id="GO:0008658">
    <property type="term" value="F:penicillin binding"/>
    <property type="evidence" value="ECO:0007669"/>
    <property type="project" value="InterPro"/>
</dbReference>
<dbReference type="PANTHER" id="PTHR32282:SF11">
    <property type="entry name" value="PENICILLIN-BINDING PROTEIN 1B"/>
    <property type="match status" value="1"/>
</dbReference>
<evidence type="ECO:0000256" key="12">
    <source>
        <dbReference type="ARBA" id="ARBA00023136"/>
    </source>
</evidence>
<dbReference type="Gene3D" id="2.60.40.10">
    <property type="entry name" value="Immunoglobulins"/>
    <property type="match status" value="1"/>
</dbReference>
<reference evidence="21 22" key="1">
    <citation type="journal article" date="2016" name="Nat. Commun.">
        <title>Thousands of microbial genomes shed light on interconnected biogeochemical processes in an aquifer system.</title>
        <authorList>
            <person name="Anantharaman K."/>
            <person name="Brown C.T."/>
            <person name="Hug L.A."/>
            <person name="Sharon I."/>
            <person name="Castelle C.J."/>
            <person name="Probst A.J."/>
            <person name="Thomas B.C."/>
            <person name="Singh A."/>
            <person name="Wilkins M.J."/>
            <person name="Karaoz U."/>
            <person name="Brodie E.L."/>
            <person name="Williams K.H."/>
            <person name="Hubbard S.S."/>
            <person name="Banfield J.F."/>
        </authorList>
    </citation>
    <scope>NUCLEOTIDE SEQUENCE [LARGE SCALE GENOMIC DNA]</scope>
</reference>
<evidence type="ECO:0000256" key="5">
    <source>
        <dbReference type="ARBA" id="ARBA00022645"/>
    </source>
</evidence>
<keyword evidence="9" id="KW-0378">Hydrolase</keyword>
<dbReference type="InterPro" id="IPR036950">
    <property type="entry name" value="PBP_transglycosylase"/>
</dbReference>
<evidence type="ECO:0000259" key="19">
    <source>
        <dbReference type="Pfam" id="PF00905"/>
    </source>
</evidence>
<keyword evidence="13" id="KW-0511">Multifunctional enzyme</keyword>
<feature type="domain" description="Glycosyl transferase family 51" evidence="20">
    <location>
        <begin position="109"/>
        <end position="284"/>
    </location>
</feature>
<dbReference type="InterPro" id="IPR023346">
    <property type="entry name" value="Lysozyme-like_dom_sf"/>
</dbReference>
<evidence type="ECO:0000256" key="17">
    <source>
        <dbReference type="SAM" id="MobiDB-lite"/>
    </source>
</evidence>
<dbReference type="Proteomes" id="UP000177371">
    <property type="component" value="Unassembled WGS sequence"/>
</dbReference>
<dbReference type="InterPro" id="IPR050396">
    <property type="entry name" value="Glycosyltr_51/Transpeptidase"/>
</dbReference>
<dbReference type="GO" id="GO:0009252">
    <property type="term" value="P:peptidoglycan biosynthetic process"/>
    <property type="evidence" value="ECO:0007669"/>
    <property type="project" value="UniProtKB-KW"/>
</dbReference>
<feature type="domain" description="Penicillin-binding protein transpeptidase" evidence="19">
    <location>
        <begin position="381"/>
        <end position="681"/>
    </location>
</feature>
<dbReference type="Pfam" id="PF00912">
    <property type="entry name" value="Transgly"/>
    <property type="match status" value="1"/>
</dbReference>
<evidence type="ECO:0000256" key="16">
    <source>
        <dbReference type="ARBA" id="ARBA00049902"/>
    </source>
</evidence>
<sequence length="901" mass="100343">MPQKTSYAIRKNSGTAGKNSNSKRYPNKKYESVVKQSVSFLKGSKFANTKNRNLLVLLNYLATFSLIGVVAGVVLSFIVVVYYSRELPDPNRLLERSFELSTKFYDRDGKPIYEIYGEKNRSLITLDQVSPSIINATLATEDAQFYQHKGYSFRGIARALKNMISGENLQSGSTLTQQVIKNTLLTQEQTITRKIKEFILSLQLENAYSKEEILQMYLNETPYGGQSYGILTAAKAFFNKLPNELTIAEAAYLAGLPQRPSYYSYYGSNPEAGLERKDYVLYLMNVRGWVDKEGKKYFLSDEEYEAAKNEKLSFQTTFLPFKAPHYVLYVRQLLADKFGEEAVQQGGLQVTTSLDLELQEAAEAIVFDEVERSQNLNVGNGGLVAIDPKTGQILAMVGSKGYFLKSEPEGCISGITGENSCTFEPNLNVSLARRQPGSSIKPITYSVMLSQGYTAAYPLVDVPTSFPGSAPDKPYNPENYDGKFRGPMPVRKSLGNSINIPAVKALKIVGLDAMIDQAEAMGISTLKDRQRYGLALTLGGGETKLIEMTNAFAVFASKGVYREPVTILEVKDSNGNEIYKWRDNGGDRVLSEEVSFLISDILSDDGARSEVFGFGSLLNIPGHQVAVKTGTTDDKRDNWAIGFTPSVAAGVWVGNNNNDAMNPVLASGISGATPIWNRFMKEFLKDKENEKFSPPKNVEKHTVDKLTGMQPYGDHPVREDWFVKGTEPTAKSPWYQELEICKEDEKLANDSCKQAGKTEIKTFIKVLAERSEWQTEVDKWVYENYNDQSEYFPPQTQSHLVYEGGDLKDDDKVYVGIVGLKDGQTVPLSFRLSVEVSSAKDVERVNIYVDGEQITSDESEPFGYNFAFKPDQIGEHEFEATATDENGNKGTTKLKLKVGNF</sequence>
<dbReference type="Gene3D" id="1.10.3810.10">
    <property type="entry name" value="Biosynthetic peptidoglycan transglycosylase-like"/>
    <property type="match status" value="1"/>
</dbReference>
<dbReference type="Gene3D" id="3.40.710.10">
    <property type="entry name" value="DD-peptidase/beta-lactamase superfamily"/>
    <property type="match status" value="1"/>
</dbReference>
<organism evidence="21 22">
    <name type="scientific">candidate division WWE3 bacterium RBG_16_37_10</name>
    <dbReference type="NCBI Taxonomy" id="1802610"/>
    <lineage>
        <taxon>Bacteria</taxon>
        <taxon>Katanobacteria</taxon>
    </lineage>
</organism>
<keyword evidence="10" id="KW-0133">Cell shape</keyword>
<keyword evidence="18" id="KW-0812">Transmembrane</keyword>
<dbReference type="EMBL" id="MEUT01000071">
    <property type="protein sequence ID" value="OGC48270.1"/>
    <property type="molecule type" value="Genomic_DNA"/>
</dbReference>
<accession>A0A1F4UTY9</accession>
<evidence type="ECO:0000313" key="21">
    <source>
        <dbReference type="EMBL" id="OGC48270.1"/>
    </source>
</evidence>
<dbReference type="InterPro" id="IPR013783">
    <property type="entry name" value="Ig-like_fold"/>
</dbReference>
<dbReference type="GO" id="GO:0005886">
    <property type="term" value="C:plasma membrane"/>
    <property type="evidence" value="ECO:0007669"/>
    <property type="project" value="UniProtKB-SubCell"/>
</dbReference>
<keyword evidence="5" id="KW-0121">Carboxypeptidase</keyword>